<dbReference type="InterPro" id="IPR001634">
    <property type="entry name" value="Adenosn_rcpt"/>
</dbReference>
<keyword evidence="8" id="KW-0564">Palmitate</keyword>
<evidence type="ECO:0000256" key="10">
    <source>
        <dbReference type="ARBA" id="ARBA00023170"/>
    </source>
</evidence>
<dbReference type="PROSITE" id="PS00237">
    <property type="entry name" value="G_PROTEIN_RECEP_F1_1"/>
    <property type="match status" value="1"/>
</dbReference>
<keyword evidence="3 14" id="KW-1003">Cell membrane</keyword>
<keyword evidence="4 14" id="KW-0812">Transmembrane</keyword>
<dbReference type="GO" id="GO:0045202">
    <property type="term" value="C:synapse"/>
    <property type="evidence" value="ECO:0007669"/>
    <property type="project" value="TreeGrafter"/>
</dbReference>
<dbReference type="PANTHER" id="PTHR24246">
    <property type="entry name" value="OLFACTORY RECEPTOR AND ADENOSINE RECEPTOR"/>
    <property type="match status" value="1"/>
</dbReference>
<feature type="transmembrane region" description="Helical" evidence="14">
    <location>
        <begin position="192"/>
        <end position="214"/>
    </location>
</feature>
<dbReference type="PRINTS" id="PR00237">
    <property type="entry name" value="GPCRRHODOPSN"/>
</dbReference>
<comment type="subcellular location">
    <subcellularLocation>
        <location evidence="1 14">Cell membrane</location>
        <topology evidence="1 14">Multi-pass membrane protein</topology>
    </subcellularLocation>
</comment>
<comment type="function">
    <text evidence="14">Receptor for adenosine. The activity of this receptor is mediated by G proteins which inhibit adenylyl cyclase.</text>
</comment>
<accession>A0AAV7CYE5</accession>
<dbReference type="GO" id="GO:0001609">
    <property type="term" value="F:G protein-coupled adenosine receptor activity"/>
    <property type="evidence" value="ECO:0007669"/>
    <property type="project" value="UniProtKB-UniRule"/>
</dbReference>
<evidence type="ECO:0000256" key="13">
    <source>
        <dbReference type="ARBA" id="ARBA00023288"/>
    </source>
</evidence>
<dbReference type="SMART" id="SM01381">
    <property type="entry name" value="7TM_GPCR_Srsx"/>
    <property type="match status" value="1"/>
</dbReference>
<evidence type="ECO:0000256" key="8">
    <source>
        <dbReference type="ARBA" id="ARBA00023139"/>
    </source>
</evidence>
<evidence type="ECO:0000256" key="12">
    <source>
        <dbReference type="ARBA" id="ARBA00023224"/>
    </source>
</evidence>
<evidence type="ECO:0000256" key="6">
    <source>
        <dbReference type="ARBA" id="ARBA00023040"/>
    </source>
</evidence>
<organism evidence="16 17">
    <name type="scientific">Engystomops pustulosus</name>
    <name type="common">Tungara frog</name>
    <name type="synonym">Physalaemus pustulosus</name>
    <dbReference type="NCBI Taxonomy" id="76066"/>
    <lineage>
        <taxon>Eukaryota</taxon>
        <taxon>Metazoa</taxon>
        <taxon>Chordata</taxon>
        <taxon>Craniata</taxon>
        <taxon>Vertebrata</taxon>
        <taxon>Euteleostomi</taxon>
        <taxon>Amphibia</taxon>
        <taxon>Batrachia</taxon>
        <taxon>Anura</taxon>
        <taxon>Neobatrachia</taxon>
        <taxon>Hyloidea</taxon>
        <taxon>Leptodactylidae</taxon>
        <taxon>Leiuperinae</taxon>
        <taxon>Engystomops</taxon>
    </lineage>
</organism>
<dbReference type="Proteomes" id="UP000824782">
    <property type="component" value="Unassembled WGS sequence"/>
</dbReference>
<feature type="transmembrane region" description="Helical" evidence="14">
    <location>
        <begin position="89"/>
        <end position="117"/>
    </location>
</feature>
<feature type="transmembrane region" description="Helical" evidence="14">
    <location>
        <begin position="244"/>
        <end position="265"/>
    </location>
</feature>
<dbReference type="PRINTS" id="PR00555">
    <property type="entry name" value="ADENOSINEA3R"/>
</dbReference>
<dbReference type="AlphaFoldDB" id="A0AAV7CYE5"/>
<dbReference type="PRINTS" id="PR00424">
    <property type="entry name" value="ADENOSINER"/>
</dbReference>
<dbReference type="InterPro" id="IPR000276">
    <property type="entry name" value="GPCR_Rhodpsn"/>
</dbReference>
<evidence type="ECO:0000313" key="17">
    <source>
        <dbReference type="Proteomes" id="UP000824782"/>
    </source>
</evidence>
<evidence type="ECO:0000313" key="16">
    <source>
        <dbReference type="EMBL" id="KAG8589626.1"/>
    </source>
</evidence>
<feature type="domain" description="G-protein coupled receptors family 1 profile" evidence="15">
    <location>
        <begin position="40"/>
        <end position="297"/>
    </location>
</feature>
<dbReference type="Gene3D" id="1.20.1070.10">
    <property type="entry name" value="Rhodopsin 7-helix transmembrane proteins"/>
    <property type="match status" value="1"/>
</dbReference>
<dbReference type="GO" id="GO:0005886">
    <property type="term" value="C:plasma membrane"/>
    <property type="evidence" value="ECO:0007669"/>
    <property type="project" value="UniProtKB-SubCell"/>
</dbReference>
<reference evidence="16" key="1">
    <citation type="thesis" date="2020" institute="ProQuest LLC" country="789 East Eisenhower Parkway, Ann Arbor, MI, USA">
        <title>Comparative Genomics and Chromosome Evolution.</title>
        <authorList>
            <person name="Mudd A.B."/>
        </authorList>
    </citation>
    <scope>NUCLEOTIDE SEQUENCE</scope>
    <source>
        <strain evidence="16">237g6f4</strain>
        <tissue evidence="16">Blood</tissue>
    </source>
</reference>
<feature type="transmembrane region" description="Helical" evidence="14">
    <location>
        <begin position="59"/>
        <end position="83"/>
    </location>
</feature>
<name>A0AAV7CYE5_ENGPU</name>
<dbReference type="SUPFAM" id="SSF81321">
    <property type="entry name" value="Family A G protein-coupled receptor-like"/>
    <property type="match status" value="1"/>
</dbReference>
<evidence type="ECO:0000256" key="11">
    <source>
        <dbReference type="ARBA" id="ARBA00023180"/>
    </source>
</evidence>
<keyword evidence="17" id="KW-1185">Reference proteome</keyword>
<dbReference type="InterPro" id="IPR017452">
    <property type="entry name" value="GPCR_Rhodpsn_7TM"/>
</dbReference>
<keyword evidence="11 14" id="KW-0325">Glycoprotein</keyword>
<keyword evidence="12 14" id="KW-0807">Transducer</keyword>
<sequence length="338" mass="38497">MSSLTINMALDMANETMDFDHYSKAYIAVEGVIGILAVLGNTMVIWAVKVNPSLQNTTFFFIVSLAFADLTVGILVMPLAIVISLGKHLHFYSCLFMCCLLIILTNASILSLLAISVDRYLRIKIPTRYKSVITPRRICISIWCVWIVSLVVGLVPMFGWNNRTQLKDEEKNYLKCEFLSVMGMDYMVYFNIFGWVFLPLLIMLALYIEIFYLIRKHLAKGTTNTKGRGIFYGKEYKTAKSLSLVLLLFALSWLPLSIMNCLIYFRPTVKESTAFQPVILLAILLSHANSAMNPIVYAFKIKKFKESYIQILKTYILHRVLLTESSSGEHTLDEISQE</sequence>
<evidence type="ECO:0000259" key="15">
    <source>
        <dbReference type="PROSITE" id="PS50262"/>
    </source>
</evidence>
<feature type="transmembrane region" description="Helical" evidence="14">
    <location>
        <begin position="138"/>
        <end position="160"/>
    </location>
</feature>
<keyword evidence="10 14" id="KW-0675">Receptor</keyword>
<protein>
    <recommendedName>
        <fullName evidence="2 14">Adenosine receptor A3</fullName>
    </recommendedName>
</protein>
<evidence type="ECO:0000256" key="1">
    <source>
        <dbReference type="ARBA" id="ARBA00004651"/>
    </source>
</evidence>
<keyword evidence="9 14" id="KW-1015">Disulfide bond</keyword>
<dbReference type="InterPro" id="IPR000466">
    <property type="entry name" value="Adeno_A3_rcpt"/>
</dbReference>
<feature type="transmembrane region" description="Helical" evidence="14">
    <location>
        <begin position="25"/>
        <end position="47"/>
    </location>
</feature>
<dbReference type="PANTHER" id="PTHR24246:SF2">
    <property type="entry name" value="ADENOSINE RECEPTOR A3"/>
    <property type="match status" value="1"/>
</dbReference>
<evidence type="ECO:0000256" key="2">
    <source>
        <dbReference type="ARBA" id="ARBA00021738"/>
    </source>
</evidence>
<dbReference type="GO" id="GO:0030425">
    <property type="term" value="C:dendrite"/>
    <property type="evidence" value="ECO:0007669"/>
    <property type="project" value="TreeGrafter"/>
</dbReference>
<dbReference type="PROSITE" id="PS50262">
    <property type="entry name" value="G_PROTEIN_RECEP_F1_2"/>
    <property type="match status" value="1"/>
</dbReference>
<evidence type="ECO:0000256" key="7">
    <source>
        <dbReference type="ARBA" id="ARBA00023136"/>
    </source>
</evidence>
<evidence type="ECO:0000256" key="5">
    <source>
        <dbReference type="ARBA" id="ARBA00022989"/>
    </source>
</evidence>
<keyword evidence="5 14" id="KW-1133">Transmembrane helix</keyword>
<dbReference type="Pfam" id="PF00001">
    <property type="entry name" value="7tm_1"/>
    <property type="match status" value="1"/>
</dbReference>
<evidence type="ECO:0000256" key="14">
    <source>
        <dbReference type="RuleBase" id="RU201114"/>
    </source>
</evidence>
<evidence type="ECO:0000256" key="3">
    <source>
        <dbReference type="ARBA" id="ARBA00022475"/>
    </source>
</evidence>
<keyword evidence="7 14" id="KW-0472">Membrane</keyword>
<dbReference type="EMBL" id="WNYA01000002">
    <property type="protein sequence ID" value="KAG8589626.1"/>
    <property type="molecule type" value="Genomic_DNA"/>
</dbReference>
<evidence type="ECO:0000256" key="4">
    <source>
        <dbReference type="ARBA" id="ARBA00022692"/>
    </source>
</evidence>
<comment type="similarity">
    <text evidence="14">Belongs to the G-protein coupled receptor 1 family.</text>
</comment>
<proteinExistence type="inferred from homology"/>
<feature type="transmembrane region" description="Helical" evidence="14">
    <location>
        <begin position="277"/>
        <end position="299"/>
    </location>
</feature>
<comment type="caution">
    <text evidence="16">The sequence shown here is derived from an EMBL/GenBank/DDBJ whole genome shotgun (WGS) entry which is preliminary data.</text>
</comment>
<keyword evidence="13" id="KW-0449">Lipoprotein</keyword>
<evidence type="ECO:0000256" key="9">
    <source>
        <dbReference type="ARBA" id="ARBA00023157"/>
    </source>
</evidence>
<gene>
    <name evidence="16" type="ORF">GDO81_006468</name>
</gene>
<keyword evidence="6 14" id="KW-0297">G-protein coupled receptor</keyword>